<dbReference type="GO" id="GO:0030026">
    <property type="term" value="P:intracellular manganese ion homeostasis"/>
    <property type="evidence" value="ECO:0007669"/>
    <property type="project" value="InterPro"/>
</dbReference>
<evidence type="ECO:0000256" key="4">
    <source>
        <dbReference type="ARBA" id="ARBA00023136"/>
    </source>
</evidence>
<dbReference type="AlphaFoldDB" id="A0A1F5MFN1"/>
<dbReference type="EMBL" id="MFDU01000037">
    <property type="protein sequence ID" value="OGE64155.1"/>
    <property type="molecule type" value="Genomic_DNA"/>
</dbReference>
<dbReference type="PANTHER" id="PTHR31851">
    <property type="entry name" value="FE(2+)/MN(2+) TRANSPORTER PCL1"/>
    <property type="match status" value="1"/>
</dbReference>
<keyword evidence="3 5" id="KW-1133">Transmembrane helix</keyword>
<evidence type="ECO:0000256" key="2">
    <source>
        <dbReference type="ARBA" id="ARBA00022692"/>
    </source>
</evidence>
<protein>
    <recommendedName>
        <fullName evidence="8">VIT family protein</fullName>
    </recommendedName>
</protein>
<evidence type="ECO:0000256" key="3">
    <source>
        <dbReference type="ARBA" id="ARBA00022989"/>
    </source>
</evidence>
<evidence type="ECO:0000256" key="1">
    <source>
        <dbReference type="ARBA" id="ARBA00004127"/>
    </source>
</evidence>
<feature type="transmembrane region" description="Helical" evidence="5">
    <location>
        <begin position="180"/>
        <end position="199"/>
    </location>
</feature>
<feature type="transmembrane region" description="Helical" evidence="5">
    <location>
        <begin position="211"/>
        <end position="230"/>
    </location>
</feature>
<comment type="caution">
    <text evidence="6">The sequence shown here is derived from an EMBL/GenBank/DDBJ whole genome shotgun (WGS) entry which is preliminary data.</text>
</comment>
<evidence type="ECO:0000313" key="6">
    <source>
        <dbReference type="EMBL" id="OGE64155.1"/>
    </source>
</evidence>
<evidence type="ECO:0008006" key="8">
    <source>
        <dbReference type="Google" id="ProtNLM"/>
    </source>
</evidence>
<dbReference type="Proteomes" id="UP000183317">
    <property type="component" value="Unassembled WGS sequence"/>
</dbReference>
<reference evidence="6 7" key="1">
    <citation type="journal article" date="2016" name="Nat. Commun.">
        <title>Thousands of microbial genomes shed light on interconnected biogeochemical processes in an aquifer system.</title>
        <authorList>
            <person name="Anantharaman K."/>
            <person name="Brown C.T."/>
            <person name="Hug L.A."/>
            <person name="Sharon I."/>
            <person name="Castelle C.J."/>
            <person name="Probst A.J."/>
            <person name="Thomas B.C."/>
            <person name="Singh A."/>
            <person name="Wilkins M.J."/>
            <person name="Karaoz U."/>
            <person name="Brodie E.L."/>
            <person name="Williams K.H."/>
            <person name="Hubbard S.S."/>
            <person name="Banfield J.F."/>
        </authorList>
    </citation>
    <scope>NUCLEOTIDE SEQUENCE [LARGE SCALE GENOMIC DNA]</scope>
</reference>
<comment type="subcellular location">
    <subcellularLocation>
        <location evidence="1">Endomembrane system</location>
        <topology evidence="1">Multi-pass membrane protein</topology>
    </subcellularLocation>
</comment>
<dbReference type="GO" id="GO:0012505">
    <property type="term" value="C:endomembrane system"/>
    <property type="evidence" value="ECO:0007669"/>
    <property type="project" value="UniProtKB-SubCell"/>
</dbReference>
<dbReference type="CDD" id="cd02432">
    <property type="entry name" value="Nodulin-21_like_1"/>
    <property type="match status" value="1"/>
</dbReference>
<feature type="transmembrane region" description="Helical" evidence="5">
    <location>
        <begin position="21"/>
        <end position="46"/>
    </location>
</feature>
<keyword evidence="4 5" id="KW-0472">Membrane</keyword>
<proteinExistence type="predicted"/>
<name>A0A1F5MFN1_9BACT</name>
<sequence length="237" mass="24885">MNKSKENFPEPHVYSHVSKLNWLRASVLGANDGIVSMAGLVVGVAGANASSAIILTAGTAGIVAGAISMAVGEYVSVSSSRDTEKALLKKEKRELEERPEQELEELTGIYQKKGLTRNTAGIVAKELTAHDAFAAHVDAELGIDPNNLTNPWHAAFASAISFFAGAIIPLIAILLPPESIRISATFISVLIALLITGFLSAKIGGANVIRATLRIVVGGFVAMAVTYSVGRFFGVNL</sequence>
<dbReference type="Pfam" id="PF01988">
    <property type="entry name" value="VIT1"/>
    <property type="match status" value="1"/>
</dbReference>
<organism evidence="6 7">
    <name type="scientific">Candidatus Daviesbacteria bacterium RIFCSPLOWO2_02_FULL_36_8</name>
    <dbReference type="NCBI Taxonomy" id="1797793"/>
    <lineage>
        <taxon>Bacteria</taxon>
        <taxon>Candidatus Daviesiibacteriota</taxon>
    </lineage>
</organism>
<dbReference type="InterPro" id="IPR008217">
    <property type="entry name" value="Ccc1_fam"/>
</dbReference>
<evidence type="ECO:0000313" key="7">
    <source>
        <dbReference type="Proteomes" id="UP000183317"/>
    </source>
</evidence>
<keyword evidence="2 5" id="KW-0812">Transmembrane</keyword>
<feature type="transmembrane region" description="Helical" evidence="5">
    <location>
        <begin position="52"/>
        <end position="75"/>
    </location>
</feature>
<feature type="transmembrane region" description="Helical" evidence="5">
    <location>
        <begin position="154"/>
        <end position="174"/>
    </location>
</feature>
<gene>
    <name evidence="6" type="ORF">A3J13_01760</name>
</gene>
<accession>A0A1F5MFN1</accession>
<dbReference type="GO" id="GO:0005384">
    <property type="term" value="F:manganese ion transmembrane transporter activity"/>
    <property type="evidence" value="ECO:0007669"/>
    <property type="project" value="InterPro"/>
</dbReference>
<evidence type="ECO:0000256" key="5">
    <source>
        <dbReference type="SAM" id="Phobius"/>
    </source>
</evidence>